<comment type="function">
    <text evidence="8">Catalyzes the aldol cleavage of 4-hydroxy-4-methyl-2-oxoglutarate (HMG) into 2 molecules of pyruvate. Also contains a secondary oxaloacetate (OAA) decarboxylase activity due to the common pyruvate enolate transition state formed following C-C bond cleavage in the retro-aldol and decarboxylation reactions.</text>
</comment>
<keyword evidence="13" id="KW-0489">Methyltransferase</keyword>
<dbReference type="Proteomes" id="UP001524318">
    <property type="component" value="Unassembled WGS sequence"/>
</dbReference>
<dbReference type="GO" id="GO:0032259">
    <property type="term" value="P:methylation"/>
    <property type="evidence" value="ECO:0007669"/>
    <property type="project" value="UniProtKB-KW"/>
</dbReference>
<protein>
    <recommendedName>
        <fullName evidence="7">Putative 4-hydroxy-4-methyl-2-oxoglutarate aldolase</fullName>
        <ecNumber evidence="6">4.1.1.112</ecNumber>
        <ecNumber evidence="5">4.1.3.17</ecNumber>
    </recommendedName>
    <alternativeName>
        <fullName evidence="11">Oxaloacetate decarboxylase</fullName>
    </alternativeName>
    <alternativeName>
        <fullName evidence="9">Regulator of ribonuclease activity homolog</fullName>
    </alternativeName>
    <alternativeName>
        <fullName evidence="10">RraA-like protein</fullName>
    </alternativeName>
</protein>
<name>A0ABT1LTG3_9MICC</name>
<dbReference type="PANTHER" id="PTHR33254">
    <property type="entry name" value="4-HYDROXY-4-METHYL-2-OXOGLUTARATE ALDOLASE 3-RELATED"/>
    <property type="match status" value="1"/>
</dbReference>
<dbReference type="GO" id="GO:0008168">
    <property type="term" value="F:methyltransferase activity"/>
    <property type="evidence" value="ECO:0007669"/>
    <property type="project" value="UniProtKB-KW"/>
</dbReference>
<dbReference type="EC" id="4.1.1.112" evidence="6"/>
<gene>
    <name evidence="13" type="ORF">NFC73_18620</name>
</gene>
<evidence type="ECO:0000256" key="7">
    <source>
        <dbReference type="ARBA" id="ARBA00016549"/>
    </source>
</evidence>
<comment type="similarity">
    <text evidence="3">Belongs to the class II aldolase/RraA-like family.</text>
</comment>
<evidence type="ECO:0000256" key="4">
    <source>
        <dbReference type="ARBA" id="ARBA00011233"/>
    </source>
</evidence>
<dbReference type="PANTHER" id="PTHR33254:SF4">
    <property type="entry name" value="4-HYDROXY-4-METHYL-2-OXOGLUTARATE ALDOLASE 3-RELATED"/>
    <property type="match status" value="1"/>
</dbReference>
<reference evidence="13 14" key="1">
    <citation type="submission" date="2022-06" db="EMBL/GenBank/DDBJ databases">
        <title>Pseudarthrobacter sp. strain RMG13 Genome sequencing and assembly.</title>
        <authorList>
            <person name="Kim I."/>
        </authorList>
    </citation>
    <scope>NUCLEOTIDE SEQUENCE [LARGE SCALE GENOMIC DNA]</scope>
    <source>
        <strain evidence="13 14">RMG13</strain>
    </source>
</reference>
<evidence type="ECO:0000256" key="12">
    <source>
        <dbReference type="ARBA" id="ARBA00047973"/>
    </source>
</evidence>
<evidence type="ECO:0000313" key="14">
    <source>
        <dbReference type="Proteomes" id="UP001524318"/>
    </source>
</evidence>
<accession>A0ABT1LTG3</accession>
<dbReference type="EMBL" id="JANCLV010000018">
    <property type="protein sequence ID" value="MCP9001725.1"/>
    <property type="molecule type" value="Genomic_DNA"/>
</dbReference>
<dbReference type="CDD" id="cd16841">
    <property type="entry name" value="RraA_family"/>
    <property type="match status" value="1"/>
</dbReference>
<dbReference type="Pfam" id="PF03737">
    <property type="entry name" value="RraA-like"/>
    <property type="match status" value="1"/>
</dbReference>
<evidence type="ECO:0000256" key="6">
    <source>
        <dbReference type="ARBA" id="ARBA00012947"/>
    </source>
</evidence>
<dbReference type="InterPro" id="IPR036704">
    <property type="entry name" value="RraA/RraA-like_sf"/>
</dbReference>
<proteinExistence type="inferred from homology"/>
<evidence type="ECO:0000256" key="3">
    <source>
        <dbReference type="ARBA" id="ARBA00008621"/>
    </source>
</evidence>
<comment type="cofactor">
    <cofactor evidence="2">
        <name>a divalent metal cation</name>
        <dbReference type="ChEBI" id="CHEBI:60240"/>
    </cofactor>
</comment>
<dbReference type="InterPro" id="IPR005493">
    <property type="entry name" value="RraA/RraA-like"/>
</dbReference>
<evidence type="ECO:0000256" key="8">
    <source>
        <dbReference type="ARBA" id="ARBA00025046"/>
    </source>
</evidence>
<comment type="caution">
    <text evidence="13">The sequence shown here is derived from an EMBL/GenBank/DDBJ whole genome shotgun (WGS) entry which is preliminary data.</text>
</comment>
<keyword evidence="13" id="KW-0808">Transferase</keyword>
<sequence length="201" mass="20983">MTTTTTGSPDLTTGFAAIPTTIIGDSQDRFGLPAGLHPMWNSEPFAGEAFTVLTAPGDNLGIHKALAEIRPGQVLVVDGGGYEARALIGDLVAEKARAMKVAALVIDGAIRDVMDIADIGVPVYARAVIPAGPWKNGPFRLSTPVTVGGVVVNPGDIIVGDADGIAVITPPRAAEVLATCHERLAHEEESRAKYRELKPND</sequence>
<evidence type="ECO:0000313" key="13">
    <source>
        <dbReference type="EMBL" id="MCP9001725.1"/>
    </source>
</evidence>
<dbReference type="Gene3D" id="3.50.30.40">
    <property type="entry name" value="Ribonuclease E inhibitor RraA/RraA-like"/>
    <property type="match status" value="1"/>
</dbReference>
<dbReference type="EC" id="4.1.3.17" evidence="5"/>
<dbReference type="SUPFAM" id="SSF89562">
    <property type="entry name" value="RraA-like"/>
    <property type="match status" value="1"/>
</dbReference>
<comment type="catalytic activity">
    <reaction evidence="1">
        <text>4-hydroxy-4-methyl-2-oxoglutarate = 2 pyruvate</text>
        <dbReference type="Rhea" id="RHEA:22748"/>
        <dbReference type="ChEBI" id="CHEBI:15361"/>
        <dbReference type="ChEBI" id="CHEBI:58276"/>
        <dbReference type="EC" id="4.1.3.17"/>
    </reaction>
</comment>
<evidence type="ECO:0000256" key="2">
    <source>
        <dbReference type="ARBA" id="ARBA00001968"/>
    </source>
</evidence>
<organism evidence="13 14">
    <name type="scientific">Pseudarthrobacter humi</name>
    <dbReference type="NCBI Taxonomy" id="2952523"/>
    <lineage>
        <taxon>Bacteria</taxon>
        <taxon>Bacillati</taxon>
        <taxon>Actinomycetota</taxon>
        <taxon>Actinomycetes</taxon>
        <taxon>Micrococcales</taxon>
        <taxon>Micrococcaceae</taxon>
        <taxon>Pseudarthrobacter</taxon>
    </lineage>
</organism>
<comment type="subunit">
    <text evidence="4">Homotrimer.</text>
</comment>
<evidence type="ECO:0000256" key="10">
    <source>
        <dbReference type="ARBA" id="ARBA00030169"/>
    </source>
</evidence>
<dbReference type="RefSeq" id="WP_254752655.1">
    <property type="nucleotide sequence ID" value="NZ_JANCLV010000018.1"/>
</dbReference>
<comment type="catalytic activity">
    <reaction evidence="12">
        <text>oxaloacetate + H(+) = pyruvate + CO2</text>
        <dbReference type="Rhea" id="RHEA:15641"/>
        <dbReference type="ChEBI" id="CHEBI:15361"/>
        <dbReference type="ChEBI" id="CHEBI:15378"/>
        <dbReference type="ChEBI" id="CHEBI:16452"/>
        <dbReference type="ChEBI" id="CHEBI:16526"/>
        <dbReference type="EC" id="4.1.1.112"/>
    </reaction>
</comment>
<evidence type="ECO:0000256" key="1">
    <source>
        <dbReference type="ARBA" id="ARBA00001342"/>
    </source>
</evidence>
<keyword evidence="14" id="KW-1185">Reference proteome</keyword>
<evidence type="ECO:0000256" key="5">
    <source>
        <dbReference type="ARBA" id="ARBA00012213"/>
    </source>
</evidence>
<evidence type="ECO:0000256" key="9">
    <source>
        <dbReference type="ARBA" id="ARBA00029596"/>
    </source>
</evidence>
<evidence type="ECO:0000256" key="11">
    <source>
        <dbReference type="ARBA" id="ARBA00032305"/>
    </source>
</evidence>